<gene>
    <name evidence="3" type="ORF">HHK36_017800</name>
</gene>
<dbReference type="InterPro" id="IPR024750">
    <property type="entry name" value="Ca_ATPase_N_dom"/>
</dbReference>
<evidence type="ECO:0000256" key="1">
    <source>
        <dbReference type="SAM" id="MobiDB-lite"/>
    </source>
</evidence>
<keyword evidence="4" id="KW-1185">Reference proteome</keyword>
<feature type="compositionally biased region" description="Basic and acidic residues" evidence="1">
    <location>
        <begin position="338"/>
        <end position="350"/>
    </location>
</feature>
<dbReference type="EMBL" id="JABCRI010000012">
    <property type="protein sequence ID" value="KAF8396187.1"/>
    <property type="molecule type" value="Genomic_DNA"/>
</dbReference>
<evidence type="ECO:0000313" key="4">
    <source>
        <dbReference type="Proteomes" id="UP000655225"/>
    </source>
</evidence>
<sequence length="599" mass="64738">MEKYLKENFDIQSKNTSEEALRKWRSAVSVVKNPQRRFRMITDIVKRNEAAKKKLKIQTNSPSTAHRTYTSITSTSIIYPSIVMMKEGLDCSYTVESKTFEFSSVVGRSGLEVKIVERGRGRSVEIQLDECGFWWLIRILGDCMRLQEEKYRVERCRRDDSTFLAEQRRNANAGGGTAVRKAEGEAYSNLFDQRDPCTERTGGGGVEVRGGEIAVTWKKKDMGKQPAQVSGRFGAGLAARAGVQQGSSIGVPESEGGGCTKEETGVGWSFLKKNQKRNRRRRRLRWERKIQTAGRLEKGFAVYPVLSNVSRRVKEVGGVVQGLGLSEPQVGGLALAEEGPRSPGGDRRADSVVTDGPIERTGPLARSVHTPTGSSGRRLLVVGDSAGPKSSYRPGLAGLEKEAQEDRSSSPGLLNSKLGGLLLTIGEARGNIREQEPMGGGNGALSPSELRFQREGGGSGGAVKGIDHSRRLSFVSEVEAAFVTPEHGVRKAREGSGGPESSVVAEAVRLGGELDGGNCGVYKEGLTGRFWDDGSGGSEFEHYTPLVFGELAGEQEVSGLLAEVPGSSNFEDGGPGVDLGTQPVPYLEQRSPASRVEER</sequence>
<proteinExistence type="predicted"/>
<feature type="region of interest" description="Disordered" evidence="1">
    <location>
        <begin position="336"/>
        <end position="395"/>
    </location>
</feature>
<dbReference type="Pfam" id="PF12515">
    <property type="entry name" value="CaATP_NAI"/>
    <property type="match status" value="1"/>
</dbReference>
<dbReference type="AlphaFoldDB" id="A0A834Z3F1"/>
<evidence type="ECO:0000313" key="3">
    <source>
        <dbReference type="EMBL" id="KAF8396187.1"/>
    </source>
</evidence>
<organism evidence="3 4">
    <name type="scientific">Tetracentron sinense</name>
    <name type="common">Spur-leaf</name>
    <dbReference type="NCBI Taxonomy" id="13715"/>
    <lineage>
        <taxon>Eukaryota</taxon>
        <taxon>Viridiplantae</taxon>
        <taxon>Streptophyta</taxon>
        <taxon>Embryophyta</taxon>
        <taxon>Tracheophyta</taxon>
        <taxon>Spermatophyta</taxon>
        <taxon>Magnoliopsida</taxon>
        <taxon>Trochodendrales</taxon>
        <taxon>Trochodendraceae</taxon>
        <taxon>Tetracentron</taxon>
    </lineage>
</organism>
<evidence type="ECO:0000259" key="2">
    <source>
        <dbReference type="Pfam" id="PF12515"/>
    </source>
</evidence>
<accession>A0A834Z3F1</accession>
<protein>
    <recommendedName>
        <fullName evidence="2">Calcium-transporting P-type ATPase N-terminal autoinhibitory domain-containing protein</fullName>
    </recommendedName>
</protein>
<dbReference type="Gene3D" id="1.20.5.170">
    <property type="match status" value="1"/>
</dbReference>
<dbReference type="GO" id="GO:0005516">
    <property type="term" value="F:calmodulin binding"/>
    <property type="evidence" value="ECO:0007669"/>
    <property type="project" value="InterPro"/>
</dbReference>
<comment type="caution">
    <text evidence="3">The sequence shown here is derived from an EMBL/GenBank/DDBJ whole genome shotgun (WGS) entry which is preliminary data.</text>
</comment>
<reference evidence="3 4" key="1">
    <citation type="submission" date="2020-04" db="EMBL/GenBank/DDBJ databases">
        <title>Plant Genome Project.</title>
        <authorList>
            <person name="Zhang R.-G."/>
        </authorList>
    </citation>
    <scope>NUCLEOTIDE SEQUENCE [LARGE SCALE GENOMIC DNA]</scope>
    <source>
        <strain evidence="3">YNK0</strain>
        <tissue evidence="3">Leaf</tissue>
    </source>
</reference>
<feature type="domain" description="Calcium-transporting P-type ATPase N-terminal autoinhibitory" evidence="2">
    <location>
        <begin position="5"/>
        <end position="49"/>
    </location>
</feature>
<dbReference type="Proteomes" id="UP000655225">
    <property type="component" value="Unassembled WGS sequence"/>
</dbReference>
<name>A0A834Z3F1_TETSI</name>
<feature type="region of interest" description="Disordered" evidence="1">
    <location>
        <begin position="564"/>
        <end position="599"/>
    </location>
</feature>
<dbReference type="OrthoDB" id="116380at2759"/>